<organism evidence="11 12">
    <name type="scientific">Cajanus cajan</name>
    <name type="common">Pigeon pea</name>
    <name type="synonym">Cajanus indicus</name>
    <dbReference type="NCBI Taxonomy" id="3821"/>
    <lineage>
        <taxon>Eukaryota</taxon>
        <taxon>Viridiplantae</taxon>
        <taxon>Streptophyta</taxon>
        <taxon>Embryophyta</taxon>
        <taxon>Tracheophyta</taxon>
        <taxon>Spermatophyta</taxon>
        <taxon>Magnoliopsida</taxon>
        <taxon>eudicotyledons</taxon>
        <taxon>Gunneridae</taxon>
        <taxon>Pentapetalae</taxon>
        <taxon>rosids</taxon>
        <taxon>fabids</taxon>
        <taxon>Fabales</taxon>
        <taxon>Fabaceae</taxon>
        <taxon>Papilionoideae</taxon>
        <taxon>50 kb inversion clade</taxon>
        <taxon>NPAAA clade</taxon>
        <taxon>indigoferoid/millettioid clade</taxon>
        <taxon>Phaseoleae</taxon>
        <taxon>Cajanus</taxon>
    </lineage>
</organism>
<dbReference type="Gramene" id="C.cajan_06617.t">
    <property type="protein sequence ID" value="C.cajan_06617.t.cds1"/>
    <property type="gene ID" value="C.cajan_06617"/>
</dbReference>
<comment type="subcellular location">
    <subcellularLocation>
        <location evidence="1">Cell membrane</location>
        <topology evidence="1">Lipid-anchor</topology>
        <topology evidence="1">GPI-anchor</topology>
    </subcellularLocation>
</comment>
<dbReference type="InterPro" id="IPR043325">
    <property type="entry name" value="LTSS"/>
</dbReference>
<keyword evidence="4" id="KW-0472">Membrane</keyword>
<evidence type="ECO:0000256" key="9">
    <source>
        <dbReference type="SAM" id="SignalP"/>
    </source>
</evidence>
<name>A0A151U4B3_CAJCA</name>
<feature type="domain" description="Bifunctional inhibitor/plant lipid transfer protein/seed storage helical" evidence="10">
    <location>
        <begin position="28"/>
        <end position="107"/>
    </location>
</feature>
<dbReference type="PANTHER" id="PTHR33044">
    <property type="entry name" value="BIFUNCTIONAL INHIBITOR/LIPID-TRANSFER PROTEIN/SEED STORAGE 2S ALBUMIN SUPERFAMILY PROTEIN-RELATED"/>
    <property type="match status" value="1"/>
</dbReference>
<evidence type="ECO:0000256" key="6">
    <source>
        <dbReference type="ARBA" id="ARBA00023157"/>
    </source>
</evidence>
<evidence type="ECO:0000313" key="12">
    <source>
        <dbReference type="Proteomes" id="UP000075243"/>
    </source>
</evidence>
<keyword evidence="6" id="KW-1015">Disulfide bond</keyword>
<keyword evidence="12" id="KW-1185">Reference proteome</keyword>
<dbReference type="Proteomes" id="UP000075243">
    <property type="component" value="Chromosome 2"/>
</dbReference>
<evidence type="ECO:0000256" key="3">
    <source>
        <dbReference type="ARBA" id="ARBA00022475"/>
    </source>
</evidence>
<dbReference type="STRING" id="3821.A0A151U4B3"/>
<dbReference type="Gene3D" id="1.10.110.10">
    <property type="entry name" value="Plant lipid-transfer and hydrophobic proteins"/>
    <property type="match status" value="1"/>
</dbReference>
<feature type="chain" id="PRO_5007589464" evidence="9">
    <location>
        <begin position="25"/>
        <end position="114"/>
    </location>
</feature>
<dbReference type="SMART" id="SM00499">
    <property type="entry name" value="AAI"/>
    <property type="match status" value="1"/>
</dbReference>
<dbReference type="InterPro" id="IPR016140">
    <property type="entry name" value="Bifunc_inhib/LTP/seed_store"/>
</dbReference>
<evidence type="ECO:0000256" key="2">
    <source>
        <dbReference type="ARBA" id="ARBA00009748"/>
    </source>
</evidence>
<gene>
    <name evidence="11" type="ORF">KK1_006805</name>
</gene>
<evidence type="ECO:0000256" key="8">
    <source>
        <dbReference type="ARBA" id="ARBA00023288"/>
    </source>
</evidence>
<dbReference type="AlphaFoldDB" id="A0A151U4B3"/>
<dbReference type="SUPFAM" id="SSF47699">
    <property type="entry name" value="Bifunctional inhibitor/lipid-transfer protein/seed storage 2S albumin"/>
    <property type="match status" value="1"/>
</dbReference>
<sequence length="114" mass="12076">MAFRGFVFCLAVIVVMIMWSENAAQSDCNSEIISLSPCLEYIKGTGNSSTPSTTCCSQLSIVVQSSPQCLCLVVNGGGSILGIPINQTLALNLPATCKVQTPPISLCKHIPPRF</sequence>
<reference evidence="11 12" key="1">
    <citation type="journal article" date="2012" name="Nat. Biotechnol.">
        <title>Draft genome sequence of pigeonpea (Cajanus cajan), an orphan legume crop of resource-poor farmers.</title>
        <authorList>
            <person name="Varshney R.K."/>
            <person name="Chen W."/>
            <person name="Li Y."/>
            <person name="Bharti A.K."/>
            <person name="Saxena R.K."/>
            <person name="Schlueter J.A."/>
            <person name="Donoghue M.T."/>
            <person name="Azam S."/>
            <person name="Fan G."/>
            <person name="Whaley A.M."/>
            <person name="Farmer A.D."/>
            <person name="Sheridan J."/>
            <person name="Iwata A."/>
            <person name="Tuteja R."/>
            <person name="Penmetsa R.V."/>
            <person name="Wu W."/>
            <person name="Upadhyaya H.D."/>
            <person name="Yang S.P."/>
            <person name="Shah T."/>
            <person name="Saxena K.B."/>
            <person name="Michael T."/>
            <person name="McCombie W.R."/>
            <person name="Yang B."/>
            <person name="Zhang G."/>
            <person name="Yang H."/>
            <person name="Wang J."/>
            <person name="Spillane C."/>
            <person name="Cook D.R."/>
            <person name="May G.D."/>
            <person name="Xu X."/>
            <person name="Jackson S.A."/>
        </authorList>
    </citation>
    <scope>NUCLEOTIDE SEQUENCE [LARGE SCALE GENOMIC DNA]</scope>
    <source>
        <strain evidence="12">cv. Asha</strain>
    </source>
</reference>
<evidence type="ECO:0000256" key="5">
    <source>
        <dbReference type="ARBA" id="ARBA00022729"/>
    </source>
</evidence>
<keyword evidence="8" id="KW-0449">Lipoprotein</keyword>
<dbReference type="Pfam" id="PF14368">
    <property type="entry name" value="LTP_2"/>
    <property type="match status" value="1"/>
</dbReference>
<dbReference type="GO" id="GO:0098552">
    <property type="term" value="C:side of membrane"/>
    <property type="evidence" value="ECO:0007669"/>
    <property type="project" value="UniProtKB-KW"/>
</dbReference>
<keyword evidence="4" id="KW-0336">GPI-anchor</keyword>
<dbReference type="GO" id="GO:0005886">
    <property type="term" value="C:plasma membrane"/>
    <property type="evidence" value="ECO:0007669"/>
    <property type="project" value="UniProtKB-SubCell"/>
</dbReference>
<dbReference type="EMBL" id="CM003604">
    <property type="protein sequence ID" value="KYP74137.1"/>
    <property type="molecule type" value="Genomic_DNA"/>
</dbReference>
<evidence type="ECO:0000256" key="4">
    <source>
        <dbReference type="ARBA" id="ARBA00022622"/>
    </source>
</evidence>
<keyword evidence="3" id="KW-1003">Cell membrane</keyword>
<evidence type="ECO:0000259" key="10">
    <source>
        <dbReference type="SMART" id="SM00499"/>
    </source>
</evidence>
<keyword evidence="7" id="KW-0325">Glycoprotein</keyword>
<proteinExistence type="inferred from homology"/>
<keyword evidence="5 9" id="KW-0732">Signal</keyword>
<evidence type="ECO:0000313" key="11">
    <source>
        <dbReference type="EMBL" id="KYP74137.1"/>
    </source>
</evidence>
<dbReference type="OMA" id="ACSIQTW"/>
<dbReference type="InterPro" id="IPR036312">
    <property type="entry name" value="Bifun_inhib/LTP/seed_sf"/>
</dbReference>
<feature type="signal peptide" evidence="9">
    <location>
        <begin position="1"/>
        <end position="24"/>
    </location>
</feature>
<evidence type="ECO:0000256" key="1">
    <source>
        <dbReference type="ARBA" id="ARBA00004609"/>
    </source>
</evidence>
<evidence type="ECO:0000256" key="7">
    <source>
        <dbReference type="ARBA" id="ARBA00023180"/>
    </source>
</evidence>
<accession>A0A151U4B3</accession>
<dbReference type="FunFam" id="1.10.110.10:FF:000001">
    <property type="entry name" value="Bifunctional inhibitor/lipid-transfer protein/seed storage 2S albumin superfamily protein"/>
    <property type="match status" value="1"/>
</dbReference>
<protein>
    <submittedName>
        <fullName evidence="11">Non-specific lipid-transfer protein-like protein At2g13820 family</fullName>
    </submittedName>
</protein>
<comment type="similarity">
    <text evidence="2">Belongs to the plant LTP family.</text>
</comment>
<dbReference type="CDD" id="cd00010">
    <property type="entry name" value="AAI_LTSS"/>
    <property type="match status" value="1"/>
</dbReference>